<evidence type="ECO:0000313" key="8">
    <source>
        <dbReference type="Proteomes" id="UP001642260"/>
    </source>
</evidence>
<comment type="subcellular location">
    <subcellularLocation>
        <location evidence="1">Nucleus</location>
    </subcellularLocation>
</comment>
<evidence type="ECO:0000256" key="3">
    <source>
        <dbReference type="ARBA" id="ARBA00023125"/>
    </source>
</evidence>
<dbReference type="Pfam" id="PF03106">
    <property type="entry name" value="WRKY"/>
    <property type="match status" value="1"/>
</dbReference>
<sequence>MLTFAVASLKNPPRPSCSRKYGQKHVKESEFPWSYYKCTHPNYEVKKLLESSHAEQITDIIYKGTHDHPKPQSGRRNFAGPGTLVLEEKSIYTLPQAIEKIGNPEAPTEDGRVVLVSDRNKDDPRLEGTMEVTPLVKPIREPHVIVQTLSEELLQVHNCWMPSEKTRGEGIA</sequence>
<organism evidence="7 8">
    <name type="scientific">Eruca vesicaria subsp. sativa</name>
    <name type="common">Garden rocket</name>
    <name type="synonym">Eruca sativa</name>
    <dbReference type="NCBI Taxonomy" id="29727"/>
    <lineage>
        <taxon>Eukaryota</taxon>
        <taxon>Viridiplantae</taxon>
        <taxon>Streptophyta</taxon>
        <taxon>Embryophyta</taxon>
        <taxon>Tracheophyta</taxon>
        <taxon>Spermatophyta</taxon>
        <taxon>Magnoliopsida</taxon>
        <taxon>eudicotyledons</taxon>
        <taxon>Gunneridae</taxon>
        <taxon>Pentapetalae</taxon>
        <taxon>rosids</taxon>
        <taxon>malvids</taxon>
        <taxon>Brassicales</taxon>
        <taxon>Brassicaceae</taxon>
        <taxon>Brassiceae</taxon>
        <taxon>Eruca</taxon>
    </lineage>
</organism>
<dbReference type="Gene3D" id="2.20.25.80">
    <property type="entry name" value="WRKY domain"/>
    <property type="match status" value="1"/>
</dbReference>
<keyword evidence="4" id="KW-0804">Transcription</keyword>
<evidence type="ECO:0000256" key="1">
    <source>
        <dbReference type="ARBA" id="ARBA00004123"/>
    </source>
</evidence>
<gene>
    <name evidence="7" type="ORF">ERUC_LOCUS14011</name>
</gene>
<keyword evidence="3" id="KW-0238">DNA-binding</keyword>
<dbReference type="SUPFAM" id="SSF118290">
    <property type="entry name" value="WRKY DNA-binding domain"/>
    <property type="match status" value="1"/>
</dbReference>
<name>A0ABC8JPT5_ERUVS</name>
<accession>A0ABC8JPT5</accession>
<dbReference type="AlphaFoldDB" id="A0ABC8JPT5"/>
<reference evidence="7 8" key="1">
    <citation type="submission" date="2022-03" db="EMBL/GenBank/DDBJ databases">
        <authorList>
            <person name="Macdonald S."/>
            <person name="Ahmed S."/>
            <person name="Newling K."/>
        </authorList>
    </citation>
    <scope>NUCLEOTIDE SEQUENCE [LARGE SCALE GENOMIC DNA]</scope>
</reference>
<dbReference type="GO" id="GO:0005634">
    <property type="term" value="C:nucleus"/>
    <property type="evidence" value="ECO:0007669"/>
    <property type="project" value="UniProtKB-SubCell"/>
</dbReference>
<feature type="domain" description="WRKY" evidence="6">
    <location>
        <begin position="19"/>
        <end position="71"/>
    </location>
</feature>
<evidence type="ECO:0000259" key="6">
    <source>
        <dbReference type="PROSITE" id="PS50811"/>
    </source>
</evidence>
<dbReference type="InterPro" id="IPR003657">
    <property type="entry name" value="WRKY_dom"/>
</dbReference>
<dbReference type="PROSITE" id="PS50811">
    <property type="entry name" value="WRKY"/>
    <property type="match status" value="1"/>
</dbReference>
<dbReference type="Proteomes" id="UP001642260">
    <property type="component" value="Unassembled WGS sequence"/>
</dbReference>
<keyword evidence="8" id="KW-1185">Reference proteome</keyword>
<evidence type="ECO:0000313" key="7">
    <source>
        <dbReference type="EMBL" id="CAH8336994.1"/>
    </source>
</evidence>
<dbReference type="InterPro" id="IPR036576">
    <property type="entry name" value="WRKY_dom_sf"/>
</dbReference>
<keyword evidence="2" id="KW-0805">Transcription regulation</keyword>
<evidence type="ECO:0000256" key="2">
    <source>
        <dbReference type="ARBA" id="ARBA00023015"/>
    </source>
</evidence>
<protein>
    <recommendedName>
        <fullName evidence="6">WRKY domain-containing protein</fullName>
    </recommendedName>
</protein>
<evidence type="ECO:0000256" key="5">
    <source>
        <dbReference type="ARBA" id="ARBA00023242"/>
    </source>
</evidence>
<dbReference type="PANTHER" id="PTHR31221:SF193">
    <property type="entry name" value="WRKY TRANSCRIPTION FACTOR PROTEIN 1-RELATED"/>
    <property type="match status" value="1"/>
</dbReference>
<keyword evidence="5" id="KW-0539">Nucleus</keyword>
<comment type="caution">
    <text evidence="7">The sequence shown here is derived from an EMBL/GenBank/DDBJ whole genome shotgun (WGS) entry which is preliminary data.</text>
</comment>
<proteinExistence type="predicted"/>
<dbReference type="SMART" id="SM00774">
    <property type="entry name" value="WRKY"/>
    <property type="match status" value="1"/>
</dbReference>
<dbReference type="InterPro" id="IPR044810">
    <property type="entry name" value="WRKY_plant"/>
</dbReference>
<evidence type="ECO:0000256" key="4">
    <source>
        <dbReference type="ARBA" id="ARBA00023163"/>
    </source>
</evidence>
<dbReference type="PANTHER" id="PTHR31221">
    <property type="entry name" value="WRKY TRANSCRIPTION FACTOR PROTEIN 1-RELATED"/>
    <property type="match status" value="1"/>
</dbReference>
<dbReference type="GO" id="GO:0003677">
    <property type="term" value="F:DNA binding"/>
    <property type="evidence" value="ECO:0007669"/>
    <property type="project" value="UniProtKB-KW"/>
</dbReference>
<dbReference type="EMBL" id="CAKOAT010130710">
    <property type="protein sequence ID" value="CAH8336994.1"/>
    <property type="molecule type" value="Genomic_DNA"/>
</dbReference>